<dbReference type="EC" id="6.3.2.17" evidence="7"/>
<dbReference type="PROSITE" id="PS00792">
    <property type="entry name" value="DHPS_1"/>
    <property type="match status" value="1"/>
</dbReference>
<proteinExistence type="inferred from homology"/>
<dbReference type="SUPFAM" id="SSF51717">
    <property type="entry name" value="Dihydropteroate synthetase-like"/>
    <property type="match status" value="1"/>
</dbReference>
<comment type="pathway">
    <text evidence="4">Cofactor biosynthesis; tetrahydrofolylpolyglutamate biosynthesis.</text>
</comment>
<evidence type="ECO:0000256" key="4">
    <source>
        <dbReference type="ARBA" id="ARBA00005150"/>
    </source>
</evidence>
<comment type="catalytic activity">
    <reaction evidence="16">
        <text>(6S)-5,6,7,8-tetrahydrofolyl-(gamma-L-Glu)(n) + L-glutamate + ATP = (6S)-5,6,7,8-tetrahydrofolyl-(gamma-L-Glu)(n+1) + ADP + phosphate + H(+)</text>
        <dbReference type="Rhea" id="RHEA:10580"/>
        <dbReference type="Rhea" id="RHEA-COMP:14738"/>
        <dbReference type="Rhea" id="RHEA-COMP:14740"/>
        <dbReference type="ChEBI" id="CHEBI:15378"/>
        <dbReference type="ChEBI" id="CHEBI:29985"/>
        <dbReference type="ChEBI" id="CHEBI:30616"/>
        <dbReference type="ChEBI" id="CHEBI:43474"/>
        <dbReference type="ChEBI" id="CHEBI:141005"/>
        <dbReference type="ChEBI" id="CHEBI:456216"/>
        <dbReference type="EC" id="6.3.2.17"/>
    </reaction>
</comment>
<evidence type="ECO:0000256" key="17">
    <source>
        <dbReference type="ARBA" id="ARBA00057011"/>
    </source>
</evidence>
<evidence type="ECO:0000256" key="8">
    <source>
        <dbReference type="ARBA" id="ARBA00022598"/>
    </source>
</evidence>
<dbReference type="InterPro" id="IPR000489">
    <property type="entry name" value="Pterin-binding_dom"/>
</dbReference>
<dbReference type="InterPro" id="IPR036565">
    <property type="entry name" value="Mur-like_cat_sf"/>
</dbReference>
<accession>A0A343TMK0</accession>
<comment type="similarity">
    <text evidence="18">In the N-terminal section; belongs to the folylpolyglutamate synthase family.</text>
</comment>
<keyword evidence="15" id="KW-0511">Multifunctional enzyme</keyword>
<dbReference type="Gene3D" id="3.90.190.20">
    <property type="entry name" value="Mur ligase, C-terminal domain"/>
    <property type="match status" value="1"/>
</dbReference>
<dbReference type="Pfam" id="PF00809">
    <property type="entry name" value="Pterin_bind"/>
    <property type="match status" value="1"/>
</dbReference>
<comment type="pathway">
    <text evidence="3">Cofactor biosynthesis; tetrahydrofolate biosynthesis; 7,8-dihydrofolate from 2-amino-4-hydroxy-6-hydroxymethyl-7,8-dihydropteridine diphosphate and 4-aminobenzoate: step 1/2.</text>
</comment>
<dbReference type="CDD" id="cd00739">
    <property type="entry name" value="DHPS"/>
    <property type="match status" value="1"/>
</dbReference>
<evidence type="ECO:0000256" key="3">
    <source>
        <dbReference type="ARBA" id="ARBA00004763"/>
    </source>
</evidence>
<keyword evidence="9 22" id="KW-0808">Transferase</keyword>
<dbReference type="KEGG" id="hdf:AArcSl_2704"/>
<dbReference type="PROSITE" id="PS50972">
    <property type="entry name" value="PTERIN_BINDING"/>
    <property type="match status" value="1"/>
</dbReference>
<dbReference type="EMBL" id="CP025066">
    <property type="protein sequence ID" value="AUX10322.1"/>
    <property type="molecule type" value="Genomic_DNA"/>
</dbReference>
<reference evidence="23" key="1">
    <citation type="submission" date="2017-11" db="EMBL/GenBank/DDBJ databases">
        <title>Phenotypic and genomic properties of facultatively anaerobic sulfur-reducing natronoarchaea from hypersaline soda lakes.</title>
        <authorList>
            <person name="Sorokin D.Y."/>
            <person name="Kublanov I.V."/>
            <person name="Roman P."/>
            <person name="Sinninghe Damste J.S."/>
            <person name="Golyshin P.N."/>
            <person name="Rojo D."/>
            <person name="Ciordia S."/>
            <person name="Mena M.D.C."/>
            <person name="Ferrer M."/>
            <person name="Messina E."/>
            <person name="Smedile F."/>
            <person name="La Spada G."/>
            <person name="La Cono V."/>
            <person name="Yakimov M.M."/>
        </authorList>
    </citation>
    <scope>NUCLEOTIDE SEQUENCE [LARGE SCALE GENOMIC DNA]</scope>
    <source>
        <strain evidence="23">AArc-Sl</strain>
    </source>
</reference>
<dbReference type="GO" id="GO:0005524">
    <property type="term" value="F:ATP binding"/>
    <property type="evidence" value="ECO:0007669"/>
    <property type="project" value="UniProtKB-KW"/>
</dbReference>
<evidence type="ECO:0000256" key="6">
    <source>
        <dbReference type="ARBA" id="ARBA00012458"/>
    </source>
</evidence>
<keyword evidence="10" id="KW-0479">Metal-binding</keyword>
<dbReference type="GO" id="GO:0004156">
    <property type="term" value="F:dihydropteroate synthase activity"/>
    <property type="evidence" value="ECO:0007669"/>
    <property type="project" value="UniProtKB-EC"/>
</dbReference>
<dbReference type="Proteomes" id="UP000263012">
    <property type="component" value="Chromosome"/>
</dbReference>
<dbReference type="GO" id="GO:0046656">
    <property type="term" value="P:folic acid biosynthetic process"/>
    <property type="evidence" value="ECO:0007669"/>
    <property type="project" value="UniProtKB-KW"/>
</dbReference>
<keyword evidence="14" id="KW-0289">Folate biosynthesis</keyword>
<dbReference type="InterPro" id="IPR001645">
    <property type="entry name" value="Folylpolyglutamate_synth"/>
</dbReference>
<dbReference type="PANTHER" id="PTHR20941">
    <property type="entry name" value="FOLATE SYNTHESIS PROTEINS"/>
    <property type="match status" value="1"/>
</dbReference>
<evidence type="ECO:0000256" key="19">
    <source>
        <dbReference type="ARBA" id="ARBA00068433"/>
    </source>
</evidence>
<evidence type="ECO:0000256" key="10">
    <source>
        <dbReference type="ARBA" id="ARBA00022723"/>
    </source>
</evidence>
<gene>
    <name evidence="22" type="primary">folP2</name>
    <name evidence="22" type="ORF">AArcSl_2704</name>
</gene>
<keyword evidence="13" id="KW-0460">Magnesium</keyword>
<dbReference type="GeneID" id="37879061"/>
<feature type="region of interest" description="Disordered" evidence="20">
    <location>
        <begin position="551"/>
        <end position="570"/>
    </location>
</feature>
<evidence type="ECO:0000256" key="14">
    <source>
        <dbReference type="ARBA" id="ARBA00022909"/>
    </source>
</evidence>
<feature type="domain" description="Pterin-binding" evidence="21">
    <location>
        <begin position="581"/>
        <end position="831"/>
    </location>
</feature>
<evidence type="ECO:0000313" key="22">
    <source>
        <dbReference type="EMBL" id="AUX10322.1"/>
    </source>
</evidence>
<comment type="cofactor">
    <cofactor evidence="2">
        <name>Mg(2+)</name>
        <dbReference type="ChEBI" id="CHEBI:18420"/>
    </cofactor>
</comment>
<dbReference type="PROSITE" id="PS00793">
    <property type="entry name" value="DHPS_2"/>
    <property type="match status" value="1"/>
</dbReference>
<dbReference type="GO" id="GO:0046872">
    <property type="term" value="F:metal ion binding"/>
    <property type="evidence" value="ECO:0007669"/>
    <property type="project" value="UniProtKB-KW"/>
</dbReference>
<dbReference type="InterPro" id="IPR004101">
    <property type="entry name" value="Mur_ligase_C"/>
</dbReference>
<keyword evidence="23" id="KW-1185">Reference proteome</keyword>
<comment type="catalytic activity">
    <reaction evidence="1">
        <text>(7,8-dihydropterin-6-yl)methyl diphosphate + 4-aminobenzoate = 7,8-dihydropteroate + diphosphate</text>
        <dbReference type="Rhea" id="RHEA:19949"/>
        <dbReference type="ChEBI" id="CHEBI:17836"/>
        <dbReference type="ChEBI" id="CHEBI:17839"/>
        <dbReference type="ChEBI" id="CHEBI:33019"/>
        <dbReference type="ChEBI" id="CHEBI:72950"/>
        <dbReference type="EC" id="2.5.1.15"/>
    </reaction>
</comment>
<name>A0A343TMK0_9EURY</name>
<dbReference type="Pfam" id="PF08245">
    <property type="entry name" value="Mur_ligase_M"/>
    <property type="match status" value="1"/>
</dbReference>
<evidence type="ECO:0000256" key="9">
    <source>
        <dbReference type="ARBA" id="ARBA00022679"/>
    </source>
</evidence>
<dbReference type="Pfam" id="PF02875">
    <property type="entry name" value="Mur_ligase_C"/>
    <property type="match status" value="1"/>
</dbReference>
<dbReference type="Gene3D" id="3.40.1190.10">
    <property type="entry name" value="Mur-like, catalytic domain"/>
    <property type="match status" value="1"/>
</dbReference>
<evidence type="ECO:0000256" key="13">
    <source>
        <dbReference type="ARBA" id="ARBA00022842"/>
    </source>
</evidence>
<dbReference type="NCBIfam" id="TIGR01499">
    <property type="entry name" value="folC"/>
    <property type="match status" value="1"/>
</dbReference>
<dbReference type="InterPro" id="IPR036615">
    <property type="entry name" value="Mur_ligase_C_dom_sf"/>
</dbReference>
<evidence type="ECO:0000259" key="21">
    <source>
        <dbReference type="PROSITE" id="PS50972"/>
    </source>
</evidence>
<dbReference type="NCBIfam" id="TIGR01496">
    <property type="entry name" value="DHPS"/>
    <property type="match status" value="1"/>
</dbReference>
<dbReference type="InterPro" id="IPR013221">
    <property type="entry name" value="Mur_ligase_cen"/>
</dbReference>
<evidence type="ECO:0000256" key="16">
    <source>
        <dbReference type="ARBA" id="ARBA00047493"/>
    </source>
</evidence>
<evidence type="ECO:0000256" key="15">
    <source>
        <dbReference type="ARBA" id="ARBA00023268"/>
    </source>
</evidence>
<dbReference type="FunFam" id="3.40.1190.10:FF:000011">
    <property type="entry name" value="Folylpolyglutamate synthase/dihydrofolate synthase"/>
    <property type="match status" value="1"/>
</dbReference>
<dbReference type="SUPFAM" id="SSF53244">
    <property type="entry name" value="MurD-like peptide ligases, peptide-binding domain"/>
    <property type="match status" value="1"/>
</dbReference>
<comment type="similarity">
    <text evidence="5">In the C-terminal section; belongs to the DHPS family.</text>
</comment>
<keyword evidence="11" id="KW-0547">Nucleotide-binding</keyword>
<sequence>MDYHEAANFLFGLRRFAIDPGTDSVMELLAELGDPQKSFDSVQIAGSNGKGSTARMVESILRAEGKTVGLYTSPHLGDLGEEVRIDGRPMADAAIAEFVSEVRPFLLDRSPADDPLTFFEVVTAMALWQFDRADVDVAVLEVGMGGEYDATSAVDPIASCVTNVSLEHTEVLGDTVEEIARTKAAVAPTDAPLVTAATGDALAAIREVVGEVFTVGPDADRDLVVTPDGRVSSQESAVRLAGDGWEFDARIPLLGDYQATNAGVAVALAGQVIGFESVGETPDDARSRRDSPFHRGLRRANWPGRFEVLSESPLVVLDGAHNPDACSTVAETLSTFAYDDLEIVLAAMHDKDHAGMAAALPDAGRVTVCEADLERAADADVLSRAIEATVDPETAVETANSVPQAFATARERAGDDDAVLLTGSLSAVREARAAYTRLQVPTRVENPGDAERVLENADVPPSEARQLADGMSHHVVRTRLEPGEARTVRTELLRAGGECGVSGVESGERVSVVLSGTRSEFDQLIDALESDRVGLPTIAAELRQRLELDTGTVDEPETGRNGGETEDGIDAGPAYPWEEGTAVMGILNVTPDSFHDGGEYYDLEDAVTQAETMVEAGADIVDVGGESTRPGAEPISIEEEIRRVVPVIEAVSEVDALVSVDSRRAAVAEAALDAGADILNDVTGLEDPEMRFLAAERDVPVVVMHSVDAPVVPGQYVEYDDVVDDVMRDLRERVLLAEKAGVPRENVVIDPGLGFGKSAAESFELLDRIEEFTALGCPVLVGHSHKSMFERAGGEAGDAYAETVAGTAIAVDRGADIVRVHDVPDNVAAVNVAAATREGTKQHRPR</sequence>
<comment type="function">
    <text evidence="17">Can complement an H.volcanii mutant strain that is thymidine auxotroph because it lacks the two dihydrofolate reductase genes encoded by hdrA and hdrB.</text>
</comment>
<evidence type="ECO:0000256" key="1">
    <source>
        <dbReference type="ARBA" id="ARBA00000012"/>
    </source>
</evidence>
<dbReference type="OrthoDB" id="75177at2157"/>
<dbReference type="PANTHER" id="PTHR20941:SF1">
    <property type="entry name" value="FOLIC ACID SYNTHESIS PROTEIN FOL1"/>
    <property type="match status" value="1"/>
</dbReference>
<keyword evidence="8" id="KW-0436">Ligase</keyword>
<dbReference type="Gene3D" id="3.20.20.20">
    <property type="entry name" value="Dihydropteroate synthase-like"/>
    <property type="match status" value="1"/>
</dbReference>
<evidence type="ECO:0000256" key="11">
    <source>
        <dbReference type="ARBA" id="ARBA00022741"/>
    </source>
</evidence>
<evidence type="ECO:0000256" key="2">
    <source>
        <dbReference type="ARBA" id="ARBA00001946"/>
    </source>
</evidence>
<evidence type="ECO:0000256" key="12">
    <source>
        <dbReference type="ARBA" id="ARBA00022840"/>
    </source>
</evidence>
<keyword evidence="12" id="KW-0067">ATP-binding</keyword>
<evidence type="ECO:0000256" key="18">
    <source>
        <dbReference type="ARBA" id="ARBA00060901"/>
    </source>
</evidence>
<dbReference type="GO" id="GO:0004326">
    <property type="term" value="F:tetrahydrofolylpolyglutamate synthase activity"/>
    <property type="evidence" value="ECO:0007669"/>
    <property type="project" value="UniProtKB-EC"/>
</dbReference>
<dbReference type="InterPro" id="IPR006390">
    <property type="entry name" value="DHP_synth_dom"/>
</dbReference>
<organism evidence="22 23">
    <name type="scientific">Halalkaliarchaeum desulfuricum</name>
    <dbReference type="NCBI Taxonomy" id="2055893"/>
    <lineage>
        <taxon>Archaea</taxon>
        <taxon>Methanobacteriati</taxon>
        <taxon>Methanobacteriota</taxon>
        <taxon>Stenosarchaea group</taxon>
        <taxon>Halobacteria</taxon>
        <taxon>Halobacteriales</taxon>
        <taxon>Haloferacaceae</taxon>
        <taxon>Halalkaliarchaeum</taxon>
    </lineage>
</organism>
<evidence type="ECO:0000313" key="23">
    <source>
        <dbReference type="Proteomes" id="UP000263012"/>
    </source>
</evidence>
<dbReference type="InterPro" id="IPR011005">
    <property type="entry name" value="Dihydropteroate_synth-like_sf"/>
</dbReference>
<dbReference type="InterPro" id="IPR045031">
    <property type="entry name" value="DHP_synth-like"/>
</dbReference>
<dbReference type="EC" id="2.5.1.15" evidence="6"/>
<dbReference type="AlphaFoldDB" id="A0A343TMK0"/>
<dbReference type="GO" id="GO:0046654">
    <property type="term" value="P:tetrahydrofolate biosynthetic process"/>
    <property type="evidence" value="ECO:0007669"/>
    <property type="project" value="TreeGrafter"/>
</dbReference>
<evidence type="ECO:0000256" key="20">
    <source>
        <dbReference type="SAM" id="MobiDB-lite"/>
    </source>
</evidence>
<dbReference type="RefSeq" id="WP_119820381.1">
    <property type="nucleotide sequence ID" value="NZ_CP025066.1"/>
</dbReference>
<evidence type="ECO:0000256" key="5">
    <source>
        <dbReference type="ARBA" id="ARBA00009951"/>
    </source>
</evidence>
<evidence type="ECO:0000256" key="7">
    <source>
        <dbReference type="ARBA" id="ARBA00013025"/>
    </source>
</evidence>
<protein>
    <recommendedName>
        <fullName evidence="19">Probable bifunctional folylpolyglutamate synthase/dihydropteroate synthase</fullName>
        <ecNumber evidence="6">2.5.1.15</ecNumber>
        <ecNumber evidence="7">6.3.2.17</ecNumber>
    </recommendedName>
</protein>
<dbReference type="SUPFAM" id="SSF53623">
    <property type="entry name" value="MurD-like peptide ligases, catalytic domain"/>
    <property type="match status" value="1"/>
</dbReference>